<dbReference type="GO" id="GO:0009279">
    <property type="term" value="C:cell outer membrane"/>
    <property type="evidence" value="ECO:0007669"/>
    <property type="project" value="UniProtKB-SubCell"/>
</dbReference>
<keyword evidence="14" id="KW-0449">Lipoprotein</keyword>
<dbReference type="Pfam" id="PF22461">
    <property type="entry name" value="SLBB_2"/>
    <property type="match status" value="1"/>
</dbReference>
<dbReference type="InterPro" id="IPR054765">
    <property type="entry name" value="SLBB_dom"/>
</dbReference>
<evidence type="ECO:0000256" key="5">
    <source>
        <dbReference type="ARBA" id="ARBA00022597"/>
    </source>
</evidence>
<dbReference type="GO" id="GO:0015159">
    <property type="term" value="F:polysaccharide transmembrane transporter activity"/>
    <property type="evidence" value="ECO:0007669"/>
    <property type="project" value="InterPro"/>
</dbReference>
<evidence type="ECO:0000256" key="1">
    <source>
        <dbReference type="ARBA" id="ARBA00004571"/>
    </source>
</evidence>
<keyword evidence="15" id="KW-1133">Transmembrane helix</keyword>
<dbReference type="PANTHER" id="PTHR33619:SF3">
    <property type="entry name" value="POLYSACCHARIDE EXPORT PROTEIN GFCE-RELATED"/>
    <property type="match status" value="1"/>
</dbReference>
<evidence type="ECO:0000256" key="4">
    <source>
        <dbReference type="ARBA" id="ARBA00022452"/>
    </source>
</evidence>
<evidence type="ECO:0000256" key="15">
    <source>
        <dbReference type="SAM" id="Phobius"/>
    </source>
</evidence>
<dbReference type="PANTHER" id="PTHR33619">
    <property type="entry name" value="POLYSACCHARIDE EXPORT PROTEIN GFCE-RELATED"/>
    <property type="match status" value="1"/>
</dbReference>
<evidence type="ECO:0000256" key="12">
    <source>
        <dbReference type="ARBA" id="ARBA00023139"/>
    </source>
</evidence>
<dbReference type="EMBL" id="PVBS01000004">
    <property type="protein sequence ID" value="PRD51960.1"/>
    <property type="molecule type" value="Genomic_DNA"/>
</dbReference>
<keyword evidence="3" id="KW-0813">Transport</keyword>
<reference evidence="18 19" key="1">
    <citation type="submission" date="2018-02" db="EMBL/GenBank/DDBJ databases">
        <title>The draft genome of Sphingobacterium gobiense H7.</title>
        <authorList>
            <person name="Li L."/>
            <person name="Liu L."/>
            <person name="Zhang X."/>
            <person name="Wang T."/>
            <person name="Liang L."/>
        </authorList>
    </citation>
    <scope>NUCLEOTIDE SEQUENCE [LARGE SCALE GENOMIC DNA]</scope>
    <source>
        <strain evidence="18 19">ACCC 05757</strain>
    </source>
</reference>
<keyword evidence="19" id="KW-1185">Reference proteome</keyword>
<evidence type="ECO:0000313" key="19">
    <source>
        <dbReference type="Proteomes" id="UP000238642"/>
    </source>
</evidence>
<keyword evidence="9" id="KW-0406">Ion transport</keyword>
<feature type="transmembrane region" description="Helical" evidence="15">
    <location>
        <begin position="265"/>
        <end position="286"/>
    </location>
</feature>
<evidence type="ECO:0000256" key="11">
    <source>
        <dbReference type="ARBA" id="ARBA00023136"/>
    </source>
</evidence>
<keyword evidence="5 18" id="KW-0762">Sugar transport</keyword>
<dbReference type="InterPro" id="IPR003715">
    <property type="entry name" value="Poly_export_N"/>
</dbReference>
<protein>
    <submittedName>
        <fullName evidence="18">Sugar transporter</fullName>
    </submittedName>
</protein>
<dbReference type="GO" id="GO:0015288">
    <property type="term" value="F:porin activity"/>
    <property type="evidence" value="ECO:0007669"/>
    <property type="project" value="UniProtKB-KW"/>
</dbReference>
<dbReference type="Gene3D" id="3.10.560.10">
    <property type="entry name" value="Outer membrane lipoprotein wza domain like"/>
    <property type="match status" value="1"/>
</dbReference>
<evidence type="ECO:0000256" key="8">
    <source>
        <dbReference type="ARBA" id="ARBA00023047"/>
    </source>
</evidence>
<comment type="subcellular location">
    <subcellularLocation>
        <location evidence="1">Cell outer membrane</location>
        <topology evidence="1">Multi-pass membrane protein</topology>
    </subcellularLocation>
</comment>
<evidence type="ECO:0000256" key="14">
    <source>
        <dbReference type="ARBA" id="ARBA00023288"/>
    </source>
</evidence>
<comment type="similarity">
    <text evidence="2">Belongs to the BexD/CtrA/VexA family.</text>
</comment>
<keyword evidence="11 15" id="KW-0472">Membrane</keyword>
<evidence type="ECO:0000256" key="9">
    <source>
        <dbReference type="ARBA" id="ARBA00023065"/>
    </source>
</evidence>
<keyword evidence="6 15" id="KW-0812">Transmembrane</keyword>
<keyword evidence="10" id="KW-0626">Porin</keyword>
<evidence type="ECO:0000259" key="16">
    <source>
        <dbReference type="Pfam" id="PF02563"/>
    </source>
</evidence>
<dbReference type="AlphaFoldDB" id="A0A2S9JG87"/>
<evidence type="ECO:0000313" key="18">
    <source>
        <dbReference type="EMBL" id="PRD51960.1"/>
    </source>
</evidence>
<proteinExistence type="inferred from homology"/>
<keyword evidence="7" id="KW-0732">Signal</keyword>
<dbReference type="GO" id="GO:0006811">
    <property type="term" value="P:monoatomic ion transport"/>
    <property type="evidence" value="ECO:0007669"/>
    <property type="project" value="UniProtKB-KW"/>
</dbReference>
<gene>
    <name evidence="18" type="ORF">C5749_16810</name>
</gene>
<keyword evidence="4" id="KW-1134">Transmembrane beta strand</keyword>
<dbReference type="GO" id="GO:0046930">
    <property type="term" value="C:pore complex"/>
    <property type="evidence" value="ECO:0007669"/>
    <property type="project" value="UniProtKB-KW"/>
</dbReference>
<accession>A0A2S9JG87</accession>
<feature type="domain" description="SLBB" evidence="17">
    <location>
        <begin position="174"/>
        <end position="253"/>
    </location>
</feature>
<evidence type="ECO:0000256" key="10">
    <source>
        <dbReference type="ARBA" id="ARBA00023114"/>
    </source>
</evidence>
<sequence length="288" mass="32103">MFIHEKKTIFARNQQNLESFLSSHIKVKNMSKRIFGGLLSLFTITLLFCTSCASKKNMVYFQPDSVELNTLYELNAPKLQPGDILAVSVTADDVRATLPFNQVSPYQGAAGTIQATNPFIPTYAIDANGEIDFPKVGKIKLAGKTRTQAMDLLRQEVSKYIVDPGISMVVRNFRVTVLGEVARPGTFTIENDRLTIMEALGLAGDMTIYGERNNVLVIREQDGKKEEFRLDLRKRESMNSPAYYLTQNDVVYVEPNGARIQNSKYTATTSIFVSVIGLIVTVISVVTR</sequence>
<dbReference type="Proteomes" id="UP000238642">
    <property type="component" value="Unassembled WGS sequence"/>
</dbReference>
<name>A0A2S9JG87_9SPHI</name>
<evidence type="ECO:0000256" key="7">
    <source>
        <dbReference type="ARBA" id="ARBA00022729"/>
    </source>
</evidence>
<dbReference type="Pfam" id="PF02563">
    <property type="entry name" value="Poly_export"/>
    <property type="match status" value="1"/>
</dbReference>
<dbReference type="Gene3D" id="3.30.1950.10">
    <property type="entry name" value="wza like domain"/>
    <property type="match status" value="1"/>
</dbReference>
<evidence type="ECO:0000256" key="6">
    <source>
        <dbReference type="ARBA" id="ARBA00022692"/>
    </source>
</evidence>
<keyword evidence="13" id="KW-0998">Cell outer membrane</keyword>
<evidence type="ECO:0000259" key="17">
    <source>
        <dbReference type="Pfam" id="PF22461"/>
    </source>
</evidence>
<evidence type="ECO:0000256" key="2">
    <source>
        <dbReference type="ARBA" id="ARBA00009450"/>
    </source>
</evidence>
<feature type="domain" description="Polysaccharide export protein N-terminal" evidence="16">
    <location>
        <begin position="78"/>
        <end position="170"/>
    </location>
</feature>
<keyword evidence="12" id="KW-0564">Palmitate</keyword>
<dbReference type="InterPro" id="IPR049712">
    <property type="entry name" value="Poly_export"/>
</dbReference>
<evidence type="ECO:0000256" key="3">
    <source>
        <dbReference type="ARBA" id="ARBA00022448"/>
    </source>
</evidence>
<evidence type="ECO:0000256" key="13">
    <source>
        <dbReference type="ARBA" id="ARBA00023237"/>
    </source>
</evidence>
<dbReference type="OrthoDB" id="662756at2"/>
<organism evidence="18 19">
    <name type="scientific">Sphingobacterium gobiense</name>
    <dbReference type="NCBI Taxonomy" id="1382456"/>
    <lineage>
        <taxon>Bacteria</taxon>
        <taxon>Pseudomonadati</taxon>
        <taxon>Bacteroidota</taxon>
        <taxon>Sphingobacteriia</taxon>
        <taxon>Sphingobacteriales</taxon>
        <taxon>Sphingobacteriaceae</taxon>
        <taxon>Sphingobacterium</taxon>
    </lineage>
</organism>
<keyword evidence="8" id="KW-0625">Polysaccharide transport</keyword>
<comment type="caution">
    <text evidence="18">The sequence shown here is derived from an EMBL/GenBank/DDBJ whole genome shotgun (WGS) entry which is preliminary data.</text>
</comment>